<dbReference type="RefSeq" id="WP_283435664.1">
    <property type="nucleotide sequence ID" value="NZ_FXUG01000040.1"/>
</dbReference>
<protein>
    <submittedName>
        <fullName evidence="1">Uncharacterized protein</fullName>
    </submittedName>
</protein>
<name>A0ABY1QT07_9BACT</name>
<evidence type="ECO:0000313" key="2">
    <source>
        <dbReference type="Proteomes" id="UP001158067"/>
    </source>
</evidence>
<comment type="caution">
    <text evidence="1">The sequence shown here is derived from an EMBL/GenBank/DDBJ whole genome shotgun (WGS) entry which is preliminary data.</text>
</comment>
<organism evidence="1 2">
    <name type="scientific">Neorhodopirellula lusitana</name>
    <dbReference type="NCBI Taxonomy" id="445327"/>
    <lineage>
        <taxon>Bacteria</taxon>
        <taxon>Pseudomonadati</taxon>
        <taxon>Planctomycetota</taxon>
        <taxon>Planctomycetia</taxon>
        <taxon>Pirellulales</taxon>
        <taxon>Pirellulaceae</taxon>
        <taxon>Neorhodopirellula</taxon>
    </lineage>
</organism>
<keyword evidence="2" id="KW-1185">Reference proteome</keyword>
<dbReference type="Proteomes" id="UP001158067">
    <property type="component" value="Unassembled WGS sequence"/>
</dbReference>
<evidence type="ECO:0000313" key="1">
    <source>
        <dbReference type="EMBL" id="SMP79969.1"/>
    </source>
</evidence>
<reference evidence="1 2" key="1">
    <citation type="submission" date="2017-05" db="EMBL/GenBank/DDBJ databases">
        <authorList>
            <person name="Varghese N."/>
            <person name="Submissions S."/>
        </authorList>
    </citation>
    <scope>NUCLEOTIDE SEQUENCE [LARGE SCALE GENOMIC DNA]</scope>
    <source>
        <strain evidence="1 2">DSM 25457</strain>
    </source>
</reference>
<feature type="non-terminal residue" evidence="1">
    <location>
        <position position="61"/>
    </location>
</feature>
<dbReference type="EMBL" id="FXUG01000040">
    <property type="protein sequence ID" value="SMP79969.1"/>
    <property type="molecule type" value="Genomic_DNA"/>
</dbReference>
<gene>
    <name evidence="1" type="ORF">SAMN06265222_1403</name>
</gene>
<proteinExistence type="predicted"/>
<accession>A0ABY1QT07</accession>
<sequence>MTTDNNGMNAEPPIARFQMEHQPRRPGYAIRYSAEPISCLEARRCYASLTCGACLMISCLR</sequence>